<evidence type="ECO:0000313" key="2">
    <source>
        <dbReference type="Proteomes" id="UP001183619"/>
    </source>
</evidence>
<dbReference type="EMBL" id="JAVDYF010000001">
    <property type="protein sequence ID" value="MDR7355630.1"/>
    <property type="molecule type" value="Genomic_DNA"/>
</dbReference>
<proteinExistence type="predicted"/>
<dbReference type="RefSeq" id="WP_277103182.1">
    <property type="nucleotide sequence ID" value="NZ_BAAAJS010000051.1"/>
</dbReference>
<organism evidence="1 2">
    <name type="scientific">Corynebacterium felinum</name>
    <dbReference type="NCBI Taxonomy" id="131318"/>
    <lineage>
        <taxon>Bacteria</taxon>
        <taxon>Bacillati</taxon>
        <taxon>Actinomycetota</taxon>
        <taxon>Actinomycetes</taxon>
        <taxon>Mycobacteriales</taxon>
        <taxon>Corynebacteriaceae</taxon>
        <taxon>Corynebacterium</taxon>
    </lineage>
</organism>
<reference evidence="1 2" key="1">
    <citation type="submission" date="2023-07" db="EMBL/GenBank/DDBJ databases">
        <title>Sequencing the genomes of 1000 actinobacteria strains.</title>
        <authorList>
            <person name="Klenk H.-P."/>
        </authorList>
    </citation>
    <scope>NUCLEOTIDE SEQUENCE [LARGE SCALE GENOMIC DNA]</scope>
    <source>
        <strain evidence="1 2">DSM 44508</strain>
    </source>
</reference>
<accession>A0ABU2BAI9</accession>
<comment type="caution">
    <text evidence="1">The sequence shown here is derived from an EMBL/GenBank/DDBJ whole genome shotgun (WGS) entry which is preliminary data.</text>
</comment>
<gene>
    <name evidence="1" type="ORF">J2S37_002168</name>
</gene>
<name>A0ABU2BAI9_9CORY</name>
<dbReference type="Proteomes" id="UP001183619">
    <property type="component" value="Unassembled WGS sequence"/>
</dbReference>
<evidence type="ECO:0000313" key="1">
    <source>
        <dbReference type="EMBL" id="MDR7355630.1"/>
    </source>
</evidence>
<protein>
    <submittedName>
        <fullName evidence="1">Uncharacterized protein</fullName>
    </submittedName>
</protein>
<sequence>MSGLFSSTFVVDELASIFRNVDDPVGAAVEWAKKTLNEAGVNPEQNPFAATKTLRDQEPALSLRAATYIMKKLPKAPSTAH</sequence>
<keyword evidence="2" id="KW-1185">Reference proteome</keyword>